<sequence>MATGSFNLDLDCENADDESTHCALKTKTTSPGLQFKTVASAPRLGADATCGENAKVYQSWQLQNWQRQYMLTPGEPAIPPAMDSGPSFKLRNMANGGVFDCTPGNKTADGVFDGACAPAAGTAPNSKVSFRFDPVLDMLAVTQRWECGAE</sequence>
<evidence type="ECO:0000313" key="2">
    <source>
        <dbReference type="Proteomes" id="UP001305414"/>
    </source>
</evidence>
<gene>
    <name evidence="1" type="ORF">RRF57_001126</name>
</gene>
<organism evidence="1 2">
    <name type="scientific">Xylaria bambusicola</name>
    <dbReference type="NCBI Taxonomy" id="326684"/>
    <lineage>
        <taxon>Eukaryota</taxon>
        <taxon>Fungi</taxon>
        <taxon>Dikarya</taxon>
        <taxon>Ascomycota</taxon>
        <taxon>Pezizomycotina</taxon>
        <taxon>Sordariomycetes</taxon>
        <taxon>Xylariomycetidae</taxon>
        <taxon>Xylariales</taxon>
        <taxon>Xylariaceae</taxon>
        <taxon>Xylaria</taxon>
    </lineage>
</organism>
<protein>
    <submittedName>
        <fullName evidence="1">Uncharacterized protein</fullName>
    </submittedName>
</protein>
<accession>A0AAN7U4H7</accession>
<proteinExistence type="predicted"/>
<keyword evidence="2" id="KW-1185">Reference proteome</keyword>
<dbReference type="EMBL" id="JAWHQM010000002">
    <property type="protein sequence ID" value="KAK5625410.1"/>
    <property type="molecule type" value="Genomic_DNA"/>
</dbReference>
<dbReference type="AlphaFoldDB" id="A0AAN7U4H7"/>
<name>A0AAN7U4H7_9PEZI</name>
<evidence type="ECO:0000313" key="1">
    <source>
        <dbReference type="EMBL" id="KAK5625410.1"/>
    </source>
</evidence>
<comment type="caution">
    <text evidence="1">The sequence shown here is derived from an EMBL/GenBank/DDBJ whole genome shotgun (WGS) entry which is preliminary data.</text>
</comment>
<reference evidence="1 2" key="1">
    <citation type="submission" date="2023-10" db="EMBL/GenBank/DDBJ databases">
        <title>Draft genome sequence of Xylaria bambusicola isolate GMP-LS, the root and basal stem rot pathogen of sugarcane in Indonesia.</title>
        <authorList>
            <person name="Selvaraj P."/>
            <person name="Muralishankar V."/>
            <person name="Muruganantham S."/>
            <person name="Sp S."/>
            <person name="Haryani S."/>
            <person name="Lau K.J.X."/>
            <person name="Naqvi N.I."/>
        </authorList>
    </citation>
    <scope>NUCLEOTIDE SEQUENCE [LARGE SCALE GENOMIC DNA]</scope>
    <source>
        <strain evidence="1">GMP-LS</strain>
    </source>
</reference>
<dbReference type="Proteomes" id="UP001305414">
    <property type="component" value="Unassembled WGS sequence"/>
</dbReference>